<dbReference type="EMBL" id="MVIH01000009">
    <property type="protein sequence ID" value="ORB50886.1"/>
    <property type="molecule type" value="Genomic_DNA"/>
</dbReference>
<dbReference type="EC" id="2.3.3.13" evidence="4 12"/>
<dbReference type="GO" id="GO:0005737">
    <property type="term" value="C:cytoplasm"/>
    <property type="evidence" value="ECO:0007669"/>
    <property type="project" value="UniProtKB-SubCell"/>
</dbReference>
<dbReference type="InterPro" id="IPR005668">
    <property type="entry name" value="IPM_Synthase"/>
</dbReference>
<evidence type="ECO:0000256" key="6">
    <source>
        <dbReference type="ARBA" id="ARBA00022490"/>
    </source>
</evidence>
<evidence type="ECO:0000256" key="2">
    <source>
        <dbReference type="ARBA" id="ARBA00004689"/>
    </source>
</evidence>
<comment type="pathway">
    <text evidence="2 12">Amino-acid biosynthesis; L-leucine biosynthesis; L-leucine from 3-methyl-2-oxobutanoate: step 1/4.</text>
</comment>
<evidence type="ECO:0000259" key="14">
    <source>
        <dbReference type="PROSITE" id="PS50991"/>
    </source>
</evidence>
<dbReference type="InterPro" id="IPR013709">
    <property type="entry name" value="2-isopropylmalate_synth_dimer"/>
</dbReference>
<feature type="binding site" evidence="12">
    <location>
        <position position="302"/>
    </location>
    <ligand>
        <name>Mg(2+)</name>
        <dbReference type="ChEBI" id="CHEBI:18420"/>
    </ligand>
</feature>
<dbReference type="InterPro" id="IPR036230">
    <property type="entry name" value="LeuA_allosteric_dom_sf"/>
</dbReference>
<dbReference type="Gene3D" id="3.30.160.270">
    <property type="match status" value="1"/>
</dbReference>
<evidence type="ECO:0000256" key="9">
    <source>
        <dbReference type="ARBA" id="ARBA00022723"/>
    </source>
</evidence>
<dbReference type="AlphaFoldDB" id="A0A1X0IQW8"/>
<keyword evidence="10 12" id="KW-0460">Magnesium</keyword>
<comment type="similarity">
    <text evidence="3 12">Belongs to the alpha-IPM synthase/homocitrate synthase family. LeuA type 2 subfamily.</text>
</comment>
<dbReference type="InterPro" id="IPR013785">
    <property type="entry name" value="Aldolase_TIM"/>
</dbReference>
<dbReference type="NCBIfam" id="NF002991">
    <property type="entry name" value="PRK03739.1"/>
    <property type="match status" value="1"/>
</dbReference>
<dbReference type="SUPFAM" id="SSF51569">
    <property type="entry name" value="Aldolase"/>
    <property type="match status" value="1"/>
</dbReference>
<comment type="cofactor">
    <cofactor evidence="12">
        <name>Mg(2+)</name>
        <dbReference type="ChEBI" id="CHEBI:18420"/>
    </cofactor>
</comment>
<dbReference type="FunFam" id="3.30.160.270:FF:000006">
    <property type="entry name" value="2-isopropylmalate synthase"/>
    <property type="match status" value="1"/>
</dbReference>
<dbReference type="RefSeq" id="WP_083120892.1">
    <property type="nucleotide sequence ID" value="NZ_JACKUO010000036.1"/>
</dbReference>
<dbReference type="Proteomes" id="UP000192534">
    <property type="component" value="Unassembled WGS sequence"/>
</dbReference>
<evidence type="ECO:0000256" key="4">
    <source>
        <dbReference type="ARBA" id="ARBA00012973"/>
    </source>
</evidence>
<evidence type="ECO:0000256" key="7">
    <source>
        <dbReference type="ARBA" id="ARBA00022605"/>
    </source>
</evidence>
<dbReference type="GO" id="GO:0000287">
    <property type="term" value="F:magnesium ion binding"/>
    <property type="evidence" value="ECO:0007669"/>
    <property type="project" value="UniProtKB-UniRule"/>
</dbReference>
<comment type="function">
    <text evidence="12">Catalyzes the condensation of the acetyl group of acetyl-CoA with 3-methyl-2-oxobutanoate (2-ketoisovalerate) to form 3-carboxy-3-hydroxy-4-methylpentanoate (2-isopropylmalate).</text>
</comment>
<organism evidence="15 16">
    <name type="scientific">Mycolicibacterium rhodesiae</name>
    <name type="common">Mycobacterium rhodesiae</name>
    <dbReference type="NCBI Taxonomy" id="36814"/>
    <lineage>
        <taxon>Bacteria</taxon>
        <taxon>Bacillati</taxon>
        <taxon>Actinomycetota</taxon>
        <taxon>Actinomycetes</taxon>
        <taxon>Mycobacteriales</taxon>
        <taxon>Mycobacteriaceae</taxon>
        <taxon>Mycolicibacterium</taxon>
    </lineage>
</organism>
<dbReference type="Pfam" id="PF08502">
    <property type="entry name" value="LeuA_dimer"/>
    <property type="match status" value="1"/>
</dbReference>
<comment type="subcellular location">
    <subcellularLocation>
        <location evidence="12">Cytoplasm</location>
    </subcellularLocation>
</comment>
<comment type="caution">
    <text evidence="15">The sequence shown here is derived from an EMBL/GenBank/DDBJ whole genome shotgun (WGS) entry which is preliminary data.</text>
</comment>
<feature type="binding site" evidence="12">
    <location>
        <position position="300"/>
    </location>
    <ligand>
        <name>Mg(2+)</name>
        <dbReference type="ChEBI" id="CHEBI:18420"/>
    </ligand>
</feature>
<dbReference type="PROSITE" id="PS00815">
    <property type="entry name" value="AIPM_HOMOCIT_SYNTH_1"/>
    <property type="match status" value="1"/>
</dbReference>
<dbReference type="SUPFAM" id="SSF89000">
    <property type="entry name" value="post-HMGL domain-like"/>
    <property type="match status" value="1"/>
</dbReference>
<evidence type="ECO:0000256" key="3">
    <source>
        <dbReference type="ARBA" id="ARBA00009767"/>
    </source>
</evidence>
<dbReference type="PANTHER" id="PTHR46911">
    <property type="match status" value="1"/>
</dbReference>
<dbReference type="InterPro" id="IPR002034">
    <property type="entry name" value="AIPM/Hcit_synth_CS"/>
</dbReference>
<evidence type="ECO:0000256" key="1">
    <source>
        <dbReference type="ARBA" id="ARBA00000064"/>
    </source>
</evidence>
<keyword evidence="9 12" id="KW-0479">Metal-binding</keyword>
<evidence type="ECO:0000313" key="15">
    <source>
        <dbReference type="EMBL" id="ORB50886.1"/>
    </source>
</evidence>
<dbReference type="InterPro" id="IPR039371">
    <property type="entry name" value="LeuA_N_DRE-TIM"/>
</dbReference>
<comment type="catalytic activity">
    <reaction evidence="1 12">
        <text>3-methyl-2-oxobutanoate + acetyl-CoA + H2O = (2S)-2-isopropylmalate + CoA + H(+)</text>
        <dbReference type="Rhea" id="RHEA:21524"/>
        <dbReference type="ChEBI" id="CHEBI:1178"/>
        <dbReference type="ChEBI" id="CHEBI:11851"/>
        <dbReference type="ChEBI" id="CHEBI:15377"/>
        <dbReference type="ChEBI" id="CHEBI:15378"/>
        <dbReference type="ChEBI" id="CHEBI:57287"/>
        <dbReference type="ChEBI" id="CHEBI:57288"/>
        <dbReference type="EC" id="2.3.3.13"/>
    </reaction>
</comment>
<feature type="binding site" evidence="12">
    <location>
        <position position="96"/>
    </location>
    <ligand>
        <name>Mg(2+)</name>
        <dbReference type="ChEBI" id="CHEBI:18420"/>
    </ligand>
</feature>
<feature type="compositionally biased region" description="Polar residues" evidence="13">
    <location>
        <begin position="46"/>
        <end position="55"/>
    </location>
</feature>
<name>A0A1X0IQW8_MYCRH</name>
<keyword evidence="5 12" id="KW-0432">Leucine biosynthesis</keyword>
<gene>
    <name evidence="12" type="primary">leuA</name>
    <name evidence="15" type="ORF">BST42_19205</name>
</gene>
<proteinExistence type="inferred from homology"/>
<dbReference type="Pfam" id="PF22615">
    <property type="entry name" value="IPMS_D2"/>
    <property type="match status" value="1"/>
</dbReference>
<keyword evidence="8 12" id="KW-0808">Transferase</keyword>
<evidence type="ECO:0000256" key="10">
    <source>
        <dbReference type="ARBA" id="ARBA00022842"/>
    </source>
</evidence>
<keyword evidence="11 12" id="KW-0100">Branched-chain amino acid biosynthesis</keyword>
<dbReference type="PANTHER" id="PTHR46911:SF1">
    <property type="entry name" value="2-ISOPROPYLMALATE SYNTHASE"/>
    <property type="match status" value="1"/>
</dbReference>
<comment type="subunit">
    <text evidence="12">Homodimer.</text>
</comment>
<dbReference type="GO" id="GO:0003852">
    <property type="term" value="F:2-isopropylmalate synthase activity"/>
    <property type="evidence" value="ECO:0007669"/>
    <property type="project" value="UniProtKB-UniRule"/>
</dbReference>
<keyword evidence="16" id="KW-1185">Reference proteome</keyword>
<dbReference type="CDD" id="cd07942">
    <property type="entry name" value="DRE_TIM_LeuA"/>
    <property type="match status" value="1"/>
</dbReference>
<dbReference type="UniPathway" id="UPA00048">
    <property type="reaction ID" value="UER00070"/>
</dbReference>
<evidence type="ECO:0000313" key="16">
    <source>
        <dbReference type="Proteomes" id="UP000192534"/>
    </source>
</evidence>
<dbReference type="Pfam" id="PF00682">
    <property type="entry name" value="HMGL-like"/>
    <property type="match status" value="1"/>
</dbReference>
<evidence type="ECO:0000256" key="11">
    <source>
        <dbReference type="ARBA" id="ARBA00023304"/>
    </source>
</evidence>
<dbReference type="SUPFAM" id="SSF110921">
    <property type="entry name" value="2-isopropylmalate synthase LeuA, allosteric (dimerisation) domain"/>
    <property type="match status" value="1"/>
</dbReference>
<sequence length="625" mass="68398">MRRSESNPRHPEPIVTTHKPSFDSVDAYVSARTISTPAGPRRDGQPSWNTQRNSSMPVDRYRSFAAEVEPVTLADRTWPDKVIEHAPLWCAVDLRDGNQALIDPMSPARKRRMFELLVNMGYKEIEVGFPSASQTDFDFVREIIEQGAIPDDVTIQVLTQCRPELITRTFEACAGAPRAIVHFYNSTSILQRRVVFRADREAVKKIATDGARLCVDEAAKYPDTQWRFEYSPESYTGTELEYAVEVCNAVAEIVQPTPDVPLIVNLPATVEMATPNVYADSIEWMHRHLTPRDSIILSLHPHNDRGTAVAAAELGYQAGADRIEGCLFGNGERTGNVCLVTLGLNQFSRGVDPQIDFSNIDEIRRTVEYCNQLPVHERHPYGGDLVYTAFSGSHQDAINKGLDAMKVAADEADSDVDDILWQVPYLPIDPKDVGRTYEAVIRVNSQSGKGGVAYIMKADHGLVLPRRLQIEFSQAIQAITDGEGGEVSPKEMWDAFADEYLSPIRPLERIRQKVVGAEVDGGIDVIEAVVKIDGTETEITGQGNGPLAAFVDALGTVGFDVSVLDYSEHAMSAGEEAAAAAYVEASIGGRTVWGVGIATSITTASLRAVVSAVNRAARIGVVPTT</sequence>
<keyword evidence="7 12" id="KW-0028">Amino-acid biosynthesis</keyword>
<feature type="region of interest" description="Disordered" evidence="13">
    <location>
        <begin position="1"/>
        <end position="55"/>
    </location>
</feature>
<protein>
    <recommendedName>
        <fullName evidence="4 12">2-isopropylmalate synthase</fullName>
        <ecNumber evidence="4 12">2.3.3.13</ecNumber>
    </recommendedName>
    <alternativeName>
        <fullName evidence="12">Alpha-IPM synthase</fullName>
    </alternativeName>
    <alternativeName>
        <fullName evidence="12">Alpha-isopropylmalate synthase</fullName>
    </alternativeName>
</protein>
<evidence type="ECO:0000256" key="5">
    <source>
        <dbReference type="ARBA" id="ARBA00022430"/>
    </source>
</evidence>
<reference evidence="15 16" key="1">
    <citation type="submission" date="2016-12" db="EMBL/GenBank/DDBJ databases">
        <title>The new phylogeny of genus Mycobacterium.</title>
        <authorList>
            <person name="Tortoli E."/>
            <person name="Trovato A."/>
            <person name="Cirillo D.M."/>
        </authorList>
    </citation>
    <scope>NUCLEOTIDE SEQUENCE [LARGE SCALE GENOMIC DNA]</scope>
    <source>
        <strain evidence="15 16">DSM 44223</strain>
    </source>
</reference>
<dbReference type="NCBIfam" id="TIGR00970">
    <property type="entry name" value="leuA_yeast"/>
    <property type="match status" value="1"/>
</dbReference>
<dbReference type="HAMAP" id="MF_00572">
    <property type="entry name" value="LeuA_type2"/>
    <property type="match status" value="1"/>
</dbReference>
<dbReference type="PROSITE" id="PS50991">
    <property type="entry name" value="PYR_CT"/>
    <property type="match status" value="1"/>
</dbReference>
<feature type="compositionally biased region" description="Basic and acidic residues" evidence="13">
    <location>
        <begin position="1"/>
        <end position="12"/>
    </location>
</feature>
<evidence type="ECO:0000256" key="8">
    <source>
        <dbReference type="ARBA" id="ARBA00022679"/>
    </source>
</evidence>
<dbReference type="Gene3D" id="3.20.20.70">
    <property type="entry name" value="Aldolase class I"/>
    <property type="match status" value="1"/>
</dbReference>
<evidence type="ECO:0000256" key="12">
    <source>
        <dbReference type="HAMAP-Rule" id="MF_00572"/>
    </source>
</evidence>
<feature type="domain" description="Pyruvate carboxyltransferase" evidence="14">
    <location>
        <begin position="87"/>
        <end position="361"/>
    </location>
</feature>
<feature type="region of interest" description="Regulatory domain" evidence="12">
    <location>
        <begin position="503"/>
        <end position="625"/>
    </location>
</feature>
<evidence type="ECO:0000256" key="13">
    <source>
        <dbReference type="SAM" id="MobiDB-lite"/>
    </source>
</evidence>
<feature type="binding site" evidence="12">
    <location>
        <position position="336"/>
    </location>
    <ligand>
        <name>Mg(2+)</name>
        <dbReference type="ChEBI" id="CHEBI:18420"/>
    </ligand>
</feature>
<dbReference type="PROSITE" id="PS00816">
    <property type="entry name" value="AIPM_HOMOCIT_SYNTH_2"/>
    <property type="match status" value="1"/>
</dbReference>
<dbReference type="FunFam" id="3.20.20.70:FF:000045">
    <property type="entry name" value="2-isopropylmalate synthase"/>
    <property type="match status" value="1"/>
</dbReference>
<dbReference type="SMART" id="SM00917">
    <property type="entry name" value="LeuA_dimer"/>
    <property type="match status" value="1"/>
</dbReference>
<accession>A0A1X0IQW8</accession>
<dbReference type="InterPro" id="IPR000891">
    <property type="entry name" value="PYR_CT"/>
</dbReference>
<dbReference type="InterPro" id="IPR054692">
    <property type="entry name" value="LeuA-like_post-cat"/>
</dbReference>
<keyword evidence="6 12" id="KW-0963">Cytoplasm</keyword>
<dbReference type="GO" id="GO:0003985">
    <property type="term" value="F:acetyl-CoA C-acetyltransferase activity"/>
    <property type="evidence" value="ECO:0007669"/>
    <property type="project" value="UniProtKB-UniRule"/>
</dbReference>
<dbReference type="OrthoDB" id="9803573at2"/>
<dbReference type="GO" id="GO:0009098">
    <property type="term" value="P:L-leucine biosynthetic process"/>
    <property type="evidence" value="ECO:0007669"/>
    <property type="project" value="UniProtKB-UniRule"/>
</dbReference>